<keyword evidence="4 6" id="KW-0539">Nucleus</keyword>
<comment type="subcellular location">
    <subcellularLocation>
        <location evidence="1 6">Nucleus</location>
    </subcellularLocation>
</comment>
<proteinExistence type="inferred from homology"/>
<evidence type="ECO:0000256" key="7">
    <source>
        <dbReference type="SAM" id="MobiDB-lite"/>
    </source>
</evidence>
<dbReference type="PIRSF" id="PIRSF017246">
    <property type="entry name" value="TFIID_TAF10"/>
    <property type="match status" value="1"/>
</dbReference>
<dbReference type="EMBL" id="BTFZ01000020">
    <property type="protein sequence ID" value="GMM38666.1"/>
    <property type="molecule type" value="Genomic_DNA"/>
</dbReference>
<keyword evidence="2 6" id="KW-0805">Transcription regulation</keyword>
<dbReference type="PANTHER" id="PTHR21242">
    <property type="entry name" value="TRANSCRIPTION INITIATION FACTOR TFIID SUBUNIT 10"/>
    <property type="match status" value="1"/>
</dbReference>
<evidence type="ECO:0000256" key="2">
    <source>
        <dbReference type="ARBA" id="ARBA00023015"/>
    </source>
</evidence>
<dbReference type="RefSeq" id="XP_064855661.1">
    <property type="nucleotide sequence ID" value="XM_064999589.1"/>
</dbReference>
<dbReference type="GO" id="GO:0016251">
    <property type="term" value="F:RNA polymerase II general transcription initiation factor activity"/>
    <property type="evidence" value="ECO:0007669"/>
    <property type="project" value="TreeGrafter"/>
</dbReference>
<dbReference type="GO" id="GO:0006367">
    <property type="term" value="P:transcription initiation at RNA polymerase II promoter"/>
    <property type="evidence" value="ECO:0007669"/>
    <property type="project" value="TreeGrafter"/>
</dbReference>
<dbReference type="GO" id="GO:1990841">
    <property type="term" value="F:promoter-specific chromatin binding"/>
    <property type="evidence" value="ECO:0007669"/>
    <property type="project" value="TreeGrafter"/>
</dbReference>
<evidence type="ECO:0000256" key="4">
    <source>
        <dbReference type="ARBA" id="ARBA00023242"/>
    </source>
</evidence>
<dbReference type="InterPro" id="IPR003923">
    <property type="entry name" value="TAF10"/>
</dbReference>
<organism evidence="8 9">
    <name type="scientific">Saccharomycopsis crataegensis</name>
    <dbReference type="NCBI Taxonomy" id="43959"/>
    <lineage>
        <taxon>Eukaryota</taxon>
        <taxon>Fungi</taxon>
        <taxon>Dikarya</taxon>
        <taxon>Ascomycota</taxon>
        <taxon>Saccharomycotina</taxon>
        <taxon>Saccharomycetes</taxon>
        <taxon>Saccharomycopsidaceae</taxon>
        <taxon>Saccharomycopsis</taxon>
    </lineage>
</organism>
<dbReference type="GO" id="GO:0000124">
    <property type="term" value="C:SAGA complex"/>
    <property type="evidence" value="ECO:0007669"/>
    <property type="project" value="TreeGrafter"/>
</dbReference>
<reference evidence="8 9" key="1">
    <citation type="journal article" date="2023" name="Elife">
        <title>Identification of key yeast species and microbe-microbe interactions impacting larval growth of Drosophila in the wild.</title>
        <authorList>
            <person name="Mure A."/>
            <person name="Sugiura Y."/>
            <person name="Maeda R."/>
            <person name="Honda K."/>
            <person name="Sakurai N."/>
            <person name="Takahashi Y."/>
            <person name="Watada M."/>
            <person name="Katoh T."/>
            <person name="Gotoh A."/>
            <person name="Gotoh Y."/>
            <person name="Taniguchi I."/>
            <person name="Nakamura K."/>
            <person name="Hayashi T."/>
            <person name="Katayama T."/>
            <person name="Uemura T."/>
            <person name="Hattori Y."/>
        </authorList>
    </citation>
    <scope>NUCLEOTIDE SEQUENCE [LARGE SCALE GENOMIC DNA]</scope>
    <source>
        <strain evidence="8 9">SC-9</strain>
    </source>
</reference>
<evidence type="ECO:0000256" key="3">
    <source>
        <dbReference type="ARBA" id="ARBA00023163"/>
    </source>
</evidence>
<dbReference type="Proteomes" id="UP001360560">
    <property type="component" value="Unassembled WGS sequence"/>
</dbReference>
<dbReference type="GO" id="GO:0005669">
    <property type="term" value="C:transcription factor TFIID complex"/>
    <property type="evidence" value="ECO:0007669"/>
    <property type="project" value="TreeGrafter"/>
</dbReference>
<dbReference type="CDD" id="cd07982">
    <property type="entry name" value="HFD_TAF10"/>
    <property type="match status" value="1"/>
</dbReference>
<keyword evidence="9" id="KW-1185">Reference proteome</keyword>
<sequence>MSQKLNINLAEVDEEMDVDEELVDHEEQQQEQQESSTVKSENEKAAKKAKVPAKMLVDSLPETTRKDKSLKDVLELVNDEYAPIIPDAVTDFYLAKNGLQCSDIRIKRILALATQKFISDIATDAYEYSRIRSVSAIYNSTNPQARARALVSGQPLANSGSGSGSNKQEKIVLTSDDLGSALSEYGLNINRPDFYR</sequence>
<dbReference type="PANTHER" id="PTHR21242:SF0">
    <property type="entry name" value="TRANSCRIPTION INITIATION FACTOR TFIID SUBUNIT 10"/>
    <property type="match status" value="1"/>
</dbReference>
<evidence type="ECO:0000256" key="5">
    <source>
        <dbReference type="ARBA" id="ARBA00025730"/>
    </source>
</evidence>
<accession>A0AAV5QVD6</accession>
<dbReference type="GeneID" id="90076654"/>
<feature type="region of interest" description="Disordered" evidence="7">
    <location>
        <begin position="1"/>
        <end position="50"/>
    </location>
</feature>
<dbReference type="Pfam" id="PF03540">
    <property type="entry name" value="TAF10"/>
    <property type="match status" value="1"/>
</dbReference>
<keyword evidence="3 6" id="KW-0804">Transcription</keyword>
<evidence type="ECO:0000313" key="8">
    <source>
        <dbReference type="EMBL" id="GMM38666.1"/>
    </source>
</evidence>
<comment type="caution">
    <text evidence="8">The sequence shown here is derived from an EMBL/GenBank/DDBJ whole genome shotgun (WGS) entry which is preliminary data.</text>
</comment>
<dbReference type="AlphaFoldDB" id="A0AAV5QVD6"/>
<comment type="similarity">
    <text evidence="5 6">Belongs to the TAF10 family.</text>
</comment>
<gene>
    <name evidence="8" type="ORF">DASC09_060050</name>
</gene>
<dbReference type="PRINTS" id="PR01443">
    <property type="entry name" value="TFIID30KDSUB"/>
</dbReference>
<comment type="function">
    <text evidence="6">Functions as a component of both the DNA-binding general transcription initiation factor complex TFIID and the transcription coactivator SAGA complex. Binding of TFIID to a promoter (with or without TATA element) is the initial step in pre-initiation complex (PIC) formation. TFIID plays a key role in the regulation of gene expression by RNA polymerase II through different activities such as transcription activator interaction, core promoter recognition and selectivity, TFIIA and TFIIB interaction, chromatin modification (histone acetylation by TAF1), facilitation of DNA opening and initiation of transcription. SAGA acts as a general cofactor required for essentially all RNA polymerase II transcription. At the promoters, SAGA is required for transcription pre-initiation complex (PIC) recruitment. It influences RNA polymerase II transcriptional activity through different activities such as TBP interaction (via core/TAF module) and promoter selectivity, interaction with transcription activators (via Tra1/SPT module), and chromatin modification through histone acetylation (via HAT module) and deubiquitination (via DUB module). SAGA preferentially acetylates histones H3 (to form H3K9ac, H3K14ac, H3K18ac and H3K23ac) and H2B and deubiquitinates histone H2B. SAGA interacts with DNA via upstream activating sequences (UASs).</text>
</comment>
<feature type="compositionally biased region" description="Acidic residues" evidence="7">
    <location>
        <begin position="11"/>
        <end position="24"/>
    </location>
</feature>
<evidence type="ECO:0000256" key="1">
    <source>
        <dbReference type="ARBA" id="ARBA00004123"/>
    </source>
</evidence>
<name>A0AAV5QVD6_9ASCO</name>
<evidence type="ECO:0000256" key="6">
    <source>
        <dbReference type="PIRNR" id="PIRNR017246"/>
    </source>
</evidence>
<protein>
    <recommendedName>
        <fullName evidence="6">Transcription initiation factor TFIID subunit 10</fullName>
    </recommendedName>
</protein>
<evidence type="ECO:0000313" key="9">
    <source>
        <dbReference type="Proteomes" id="UP001360560"/>
    </source>
</evidence>